<keyword evidence="2" id="KW-1185">Reference proteome</keyword>
<dbReference type="AlphaFoldDB" id="A0A5C6AM89"/>
<reference evidence="1 2" key="1">
    <citation type="submission" date="2019-02" db="EMBL/GenBank/DDBJ databases">
        <title>Deep-cultivation of Planctomycetes and their phenomic and genomic characterization uncovers novel biology.</title>
        <authorList>
            <person name="Wiegand S."/>
            <person name="Jogler M."/>
            <person name="Boedeker C."/>
            <person name="Pinto D."/>
            <person name="Vollmers J."/>
            <person name="Rivas-Marin E."/>
            <person name="Kohn T."/>
            <person name="Peeters S.H."/>
            <person name="Heuer A."/>
            <person name="Rast P."/>
            <person name="Oberbeckmann S."/>
            <person name="Bunk B."/>
            <person name="Jeske O."/>
            <person name="Meyerdierks A."/>
            <person name="Storesund J.E."/>
            <person name="Kallscheuer N."/>
            <person name="Luecker S."/>
            <person name="Lage O.M."/>
            <person name="Pohl T."/>
            <person name="Merkel B.J."/>
            <person name="Hornburger P."/>
            <person name="Mueller R.-W."/>
            <person name="Bruemmer F."/>
            <person name="Labrenz M."/>
            <person name="Spormann A.M."/>
            <person name="Op Den Camp H."/>
            <person name="Overmann J."/>
            <person name="Amann R."/>
            <person name="Jetten M.S.M."/>
            <person name="Mascher T."/>
            <person name="Medema M.H."/>
            <person name="Devos D.P."/>
            <person name="Kaster A.-K."/>
            <person name="Ovreas L."/>
            <person name="Rohde M."/>
            <person name="Galperin M.Y."/>
            <person name="Jogler C."/>
        </authorList>
    </citation>
    <scope>NUCLEOTIDE SEQUENCE [LARGE SCALE GENOMIC DNA]</scope>
    <source>
        <strain evidence="1 2">Pla108</strain>
    </source>
</reference>
<dbReference type="OrthoDB" id="266526at2"/>
<dbReference type="RefSeq" id="WP_146444070.1">
    <property type="nucleotide sequence ID" value="NZ_SJPR01000001.1"/>
</dbReference>
<gene>
    <name evidence="1" type="ORF">Pla108_13390</name>
</gene>
<dbReference type="Proteomes" id="UP000317421">
    <property type="component" value="Unassembled WGS sequence"/>
</dbReference>
<proteinExistence type="predicted"/>
<dbReference type="EMBL" id="SJPR01000001">
    <property type="protein sequence ID" value="TWU00389.1"/>
    <property type="molecule type" value="Genomic_DNA"/>
</dbReference>
<evidence type="ECO:0000313" key="1">
    <source>
        <dbReference type="EMBL" id="TWU00389.1"/>
    </source>
</evidence>
<accession>A0A5C6AM89</accession>
<comment type="caution">
    <text evidence="1">The sequence shown here is derived from an EMBL/GenBank/DDBJ whole genome shotgun (WGS) entry which is preliminary data.</text>
</comment>
<evidence type="ECO:0000313" key="2">
    <source>
        <dbReference type="Proteomes" id="UP000317421"/>
    </source>
</evidence>
<dbReference type="Gene3D" id="1.10.10.2910">
    <property type="match status" value="1"/>
</dbReference>
<sequence length="302" mass="34390">MQSTPLTLQDVQDIDARVAKVLRGLGDPEPPLRLEDVRELLTLDLHYYSSSDTGCLQETISRLKVAGKQVVKRPGLLLDVIRKMDLRALWVPDRKRILLDRDIPPLKWRWNEGHEIGHSLLPWHQAVMLGDDRSTLAPSSKQRIEAEANYASGRLLFMRTHFDERLLSSPIDCSLVRQLAKTFGNTISTTLWRTIETVQCPAVGLISQHPARRPDPEKPMVRYLISSPRFRNEFSHVGATYLVEQLRENIGSSRNGPLGTFELPLVDANGDEHLFRFEAFHNSYETLTLGMHQCKRVLTLAV</sequence>
<organism evidence="1 2">
    <name type="scientific">Botrimarina colliarenosi</name>
    <dbReference type="NCBI Taxonomy" id="2528001"/>
    <lineage>
        <taxon>Bacteria</taxon>
        <taxon>Pseudomonadati</taxon>
        <taxon>Planctomycetota</taxon>
        <taxon>Planctomycetia</taxon>
        <taxon>Pirellulales</taxon>
        <taxon>Lacipirellulaceae</taxon>
        <taxon>Botrimarina</taxon>
    </lineage>
</organism>
<protein>
    <submittedName>
        <fullName evidence="1">Uncharacterized protein</fullName>
    </submittedName>
</protein>
<name>A0A5C6AM89_9BACT</name>